<dbReference type="Gene3D" id="1.10.10.10">
    <property type="entry name" value="Winged helix-like DNA-binding domain superfamily/Winged helix DNA-binding domain"/>
    <property type="match status" value="1"/>
</dbReference>
<dbReference type="OMA" id="QRELPIN"/>
<reference evidence="3 4" key="1">
    <citation type="submission" date="2015-12" db="EMBL/GenBank/DDBJ databases">
        <title>The genome of Folsomia candida.</title>
        <authorList>
            <person name="Faddeeva A."/>
            <person name="Derks M.F."/>
            <person name="Anvar Y."/>
            <person name="Smit S."/>
            <person name="Van Straalen N."/>
            <person name="Roelofs D."/>
        </authorList>
    </citation>
    <scope>NUCLEOTIDE SEQUENCE [LARGE SCALE GENOMIC DNA]</scope>
    <source>
        <strain evidence="3 4">VU population</strain>
        <tissue evidence="3">Whole body</tissue>
    </source>
</reference>
<dbReference type="AlphaFoldDB" id="A0A226D4B4"/>
<name>A0A226D4B4_FOLCA</name>
<evidence type="ECO:0000259" key="2">
    <source>
        <dbReference type="Pfam" id="PF01498"/>
    </source>
</evidence>
<accession>A0A226D4B4</accession>
<feature type="domain" description="Transposase Tc1-like" evidence="2">
    <location>
        <begin position="78"/>
        <end position="134"/>
    </location>
</feature>
<dbReference type="GO" id="GO:0015074">
    <property type="term" value="P:DNA integration"/>
    <property type="evidence" value="ECO:0007669"/>
    <property type="project" value="InterPro"/>
</dbReference>
<dbReference type="STRING" id="158441.A0A226D4B4"/>
<dbReference type="InterPro" id="IPR036388">
    <property type="entry name" value="WH-like_DNA-bd_sf"/>
</dbReference>
<evidence type="ECO:0000313" key="4">
    <source>
        <dbReference type="Proteomes" id="UP000198287"/>
    </source>
</evidence>
<dbReference type="InterPro" id="IPR009057">
    <property type="entry name" value="Homeodomain-like_sf"/>
</dbReference>
<dbReference type="GO" id="GO:0005634">
    <property type="term" value="C:nucleus"/>
    <property type="evidence" value="ECO:0007669"/>
    <property type="project" value="UniProtKB-SubCell"/>
</dbReference>
<gene>
    <name evidence="3" type="ORF">Fcan01_25284</name>
</gene>
<dbReference type="InterPro" id="IPR002492">
    <property type="entry name" value="Transposase_Tc1-like"/>
</dbReference>
<comment type="caution">
    <text evidence="3">The sequence shown here is derived from an EMBL/GenBank/DDBJ whole genome shotgun (WGS) entry which is preliminary data.</text>
</comment>
<comment type="subcellular location">
    <subcellularLocation>
        <location evidence="1">Nucleus</location>
    </subcellularLocation>
</comment>
<dbReference type="Pfam" id="PF01498">
    <property type="entry name" value="HTH_Tnp_Tc3_2"/>
    <property type="match status" value="1"/>
</dbReference>
<dbReference type="EMBL" id="LNIX01000036">
    <property type="protein sequence ID" value="OXA40023.1"/>
    <property type="molecule type" value="Genomic_DNA"/>
</dbReference>
<organism evidence="3 4">
    <name type="scientific">Folsomia candida</name>
    <name type="common">Springtail</name>
    <dbReference type="NCBI Taxonomy" id="158441"/>
    <lineage>
        <taxon>Eukaryota</taxon>
        <taxon>Metazoa</taxon>
        <taxon>Ecdysozoa</taxon>
        <taxon>Arthropoda</taxon>
        <taxon>Hexapoda</taxon>
        <taxon>Collembola</taxon>
        <taxon>Entomobryomorpha</taxon>
        <taxon>Isotomoidea</taxon>
        <taxon>Isotomidae</taxon>
        <taxon>Proisotominae</taxon>
        <taxon>Folsomia</taxon>
    </lineage>
</organism>
<dbReference type="GO" id="GO:0003677">
    <property type="term" value="F:DNA binding"/>
    <property type="evidence" value="ECO:0007669"/>
    <property type="project" value="InterPro"/>
</dbReference>
<evidence type="ECO:0000313" key="3">
    <source>
        <dbReference type="EMBL" id="OXA40023.1"/>
    </source>
</evidence>
<dbReference type="GO" id="GO:0006313">
    <property type="term" value="P:DNA transposition"/>
    <property type="evidence" value="ECO:0007669"/>
    <property type="project" value="InterPro"/>
</dbReference>
<keyword evidence="4" id="KW-1185">Reference proteome</keyword>
<dbReference type="Proteomes" id="UP000198287">
    <property type="component" value="Unassembled WGS sequence"/>
</dbReference>
<dbReference type="SUPFAM" id="SSF46689">
    <property type="entry name" value="Homeodomain-like"/>
    <property type="match status" value="1"/>
</dbReference>
<evidence type="ECO:0000256" key="1">
    <source>
        <dbReference type="ARBA" id="ARBA00004123"/>
    </source>
</evidence>
<proteinExistence type="predicted"/>
<sequence>MPTGKPLSEYQLGQIDLLREQGASQSRISHFLGCSQSAISNYFNSKTHQTPETSSVGRPKILTARDERKIGQLAATGQYSVREIQRELPINVSKDTIHRSLTNNTDLEWKKKLTQPPLTQRHKDARLDFARTHMSWVQFWKNDEITGSLSRNSMKLCGHIW</sequence>
<protein>
    <submittedName>
        <fullName evidence="3">Transposable element Tc3 transposase</fullName>
    </submittedName>
</protein>
<dbReference type="Gene3D" id="1.10.10.60">
    <property type="entry name" value="Homeodomain-like"/>
    <property type="match status" value="1"/>
</dbReference>